<name>A0A1J5SP52_9ZZZZ</name>
<keyword evidence="1" id="KW-0812">Transmembrane</keyword>
<protein>
    <submittedName>
        <fullName evidence="2">Uncharacterized protein</fullName>
    </submittedName>
</protein>
<gene>
    <name evidence="2" type="ORF">GALL_161480</name>
</gene>
<accession>A0A1J5SP52</accession>
<dbReference type="EMBL" id="MLJW01000080">
    <property type="protein sequence ID" value="OIR01846.1"/>
    <property type="molecule type" value="Genomic_DNA"/>
</dbReference>
<dbReference type="AlphaFoldDB" id="A0A1J5SP52"/>
<keyword evidence="1" id="KW-1133">Transmembrane helix</keyword>
<proteinExistence type="predicted"/>
<evidence type="ECO:0000256" key="1">
    <source>
        <dbReference type="SAM" id="Phobius"/>
    </source>
</evidence>
<sequence>MTIFAILFVFASWIALVWHTHVFDAAALECLFTGLGFIAVVVTLSRGRKETNTRDIEHQRTLRALVLQSRLQVYQWQLQYKTENQDVLCRIANDYDRALRQLEQLCPLPGSRLSDEVKSYDNTDRK</sequence>
<comment type="caution">
    <text evidence="2">The sequence shown here is derived from an EMBL/GenBank/DDBJ whole genome shotgun (WGS) entry which is preliminary data.</text>
</comment>
<reference evidence="2" key="1">
    <citation type="submission" date="2016-10" db="EMBL/GenBank/DDBJ databases">
        <title>Sequence of Gallionella enrichment culture.</title>
        <authorList>
            <person name="Poehlein A."/>
            <person name="Muehling M."/>
            <person name="Daniel R."/>
        </authorList>
    </citation>
    <scope>NUCLEOTIDE SEQUENCE</scope>
</reference>
<evidence type="ECO:0000313" key="2">
    <source>
        <dbReference type="EMBL" id="OIR01846.1"/>
    </source>
</evidence>
<organism evidence="2">
    <name type="scientific">mine drainage metagenome</name>
    <dbReference type="NCBI Taxonomy" id="410659"/>
    <lineage>
        <taxon>unclassified sequences</taxon>
        <taxon>metagenomes</taxon>
        <taxon>ecological metagenomes</taxon>
    </lineage>
</organism>
<keyword evidence="1" id="KW-0472">Membrane</keyword>
<feature type="transmembrane region" description="Helical" evidence="1">
    <location>
        <begin position="26"/>
        <end position="44"/>
    </location>
</feature>